<gene>
    <name evidence="5" type="primary">LOC100823964</name>
    <name evidence="4" type="ORF">BRADI_1g30247v3</name>
</gene>
<feature type="region of interest" description="Disordered" evidence="2">
    <location>
        <begin position="668"/>
        <end position="782"/>
    </location>
</feature>
<evidence type="ECO:0000313" key="6">
    <source>
        <dbReference type="Proteomes" id="UP000008810"/>
    </source>
</evidence>
<evidence type="ECO:0000256" key="1">
    <source>
        <dbReference type="ARBA" id="ARBA00022843"/>
    </source>
</evidence>
<dbReference type="EMBL" id="CM000880">
    <property type="protein sequence ID" value="KQK16728.1"/>
    <property type="molecule type" value="Genomic_DNA"/>
</dbReference>
<dbReference type="InterPro" id="IPR019956">
    <property type="entry name" value="Ubiquitin_dom"/>
</dbReference>
<proteinExistence type="predicted"/>
<dbReference type="CDD" id="cd17039">
    <property type="entry name" value="Ubl_ubiquitin_like"/>
    <property type="match status" value="1"/>
</dbReference>
<name>A0A0Q3H185_BRADI</name>
<dbReference type="ExpressionAtlas" id="A0A0Q3H185">
    <property type="expression patterns" value="baseline"/>
</dbReference>
<sequence>MADDAAPSGSTVKAGGDDPEPTIEINIKTLDSQVHKLRVQKNETVLNLKEKIVDAAGIPVDQQRLIFRGRVLKDDHLLSEYHLEDGYTLHLVARRTAEGQHSSGTSEEGTHGNVNVAANGGMLGDMSREFIDDLLSEGTIGDLARTVRDILGSLGLEMPGGVVNGAFSVPLTTAPEGASNVGRTQPGNPAQPGFSIHVSQLQPGGAIPRNMVIPDSMATIVEYINRMDLLLQNNGVPSVESIARPPSSEDAYLNGRFPSPDVLVSVIERTQQLLGGSASSALSHLAHRIQRDAATSDTAIRSQIQNESAQLGAAMQHLGAMLLELGRTMMMLRMGASPDNAFVNAGSAIYINPAGPNPIMVQPSFQSAPHFGVSSIPVLSGVSGQFGIVDPSRTSGVNVYGGASATNGTSVGSTTASATTVDGARQNVERTQGGNSSANSTPGLPTRTVVAAIPARSSADAPNHVLGVILPVQVRSQVAAPNQSTVSQGSQAAVGNGSQPNATFVVPQASSGGVANISSIVAQITAQVANAMAANQPGQVSSSVQNAADQGAHPTTNNGDGTVSSEASRNMQLQNEILSSQQAETPLNVQSHVTATGTLQSNTSDPNLSAQASSTANVFFSVDSTQEQSQMEGINVDSSRSYSEELAAALAGQDILVEHARDIPLSAAAENSELKNKPSDGVTGESVKPSASGRSEPLGLGGGLQPKRRSKISKPSGTSGDSSEPLNTSSVPRSQEAVSAGQQILQALASSNADVRNGSVADTRPPSSMPQFAGGMPPRRPGGEGQLDIGSMLSSVLNSPVFGNLMSNVAAQTGLESPADVRNIMEDLTQNPAMMDTISNIVQNADGPRRGQGGGFDLSRMMQQMMPVVSQVLGGAAARPAGTDGGESGLQPGRRAQIDLHQARERIEQHESPEDIFGAVLETAAQAYGEDETIQVMLEELASDPELADDYLKLLIEQVGERVQSESETEKQP</sequence>
<dbReference type="GO" id="GO:0071818">
    <property type="term" value="C:BAT3 complex"/>
    <property type="evidence" value="ECO:0000318"/>
    <property type="project" value="GO_Central"/>
</dbReference>
<reference evidence="4 5" key="1">
    <citation type="journal article" date="2010" name="Nature">
        <title>Genome sequencing and analysis of the model grass Brachypodium distachyon.</title>
        <authorList>
            <consortium name="International Brachypodium Initiative"/>
        </authorList>
    </citation>
    <scope>NUCLEOTIDE SEQUENCE [LARGE SCALE GENOMIC DNA]</scope>
    <source>
        <strain evidence="4">Bd21</strain>
        <strain evidence="5">cv. Bd21</strain>
    </source>
</reference>
<accession>A0A0Q3H185</accession>
<dbReference type="InterPro" id="IPR019954">
    <property type="entry name" value="Ubiquitin_CS"/>
</dbReference>
<dbReference type="GO" id="GO:0031593">
    <property type="term" value="F:polyubiquitin modification-dependent protein binding"/>
    <property type="evidence" value="ECO:0000318"/>
    <property type="project" value="GO_Central"/>
</dbReference>
<feature type="region of interest" description="Disordered" evidence="2">
    <location>
        <begin position="1"/>
        <end position="20"/>
    </location>
</feature>
<dbReference type="Proteomes" id="UP000008810">
    <property type="component" value="Chromosome 1"/>
</dbReference>
<dbReference type="Gramene" id="KQK16728">
    <property type="protein sequence ID" value="KQK16728"/>
    <property type="gene ID" value="BRADI_1g30247v3"/>
</dbReference>
<feature type="domain" description="Ubiquitin-like" evidence="3">
    <location>
        <begin position="23"/>
        <end position="98"/>
    </location>
</feature>
<dbReference type="PRINTS" id="PR00348">
    <property type="entry name" value="UBIQUITIN"/>
</dbReference>
<dbReference type="STRING" id="15368.A0A0Q3H185"/>
<dbReference type="FunFam" id="3.10.20.90:FF:000154">
    <property type="entry name" value="Large proline-rich protein BAG6"/>
    <property type="match status" value="1"/>
</dbReference>
<dbReference type="PROSITE" id="PS50053">
    <property type="entry name" value="UBIQUITIN_2"/>
    <property type="match status" value="1"/>
</dbReference>
<dbReference type="EnsemblPlants" id="KQK16728">
    <property type="protein sequence ID" value="KQK16728"/>
    <property type="gene ID" value="BRADI_1g30247v3"/>
</dbReference>
<evidence type="ECO:0000313" key="5">
    <source>
        <dbReference type="EnsemblPlants" id="KQK16728"/>
    </source>
</evidence>
<keyword evidence="1" id="KW-0832">Ubl conjugation</keyword>
<dbReference type="GeneID" id="100823964"/>
<organism evidence="4">
    <name type="scientific">Brachypodium distachyon</name>
    <name type="common">Purple false brome</name>
    <name type="synonym">Trachynia distachya</name>
    <dbReference type="NCBI Taxonomy" id="15368"/>
    <lineage>
        <taxon>Eukaryota</taxon>
        <taxon>Viridiplantae</taxon>
        <taxon>Streptophyta</taxon>
        <taxon>Embryophyta</taxon>
        <taxon>Tracheophyta</taxon>
        <taxon>Spermatophyta</taxon>
        <taxon>Magnoliopsida</taxon>
        <taxon>Liliopsida</taxon>
        <taxon>Poales</taxon>
        <taxon>Poaceae</taxon>
        <taxon>BOP clade</taxon>
        <taxon>Pooideae</taxon>
        <taxon>Stipodae</taxon>
        <taxon>Brachypodieae</taxon>
        <taxon>Brachypodium</taxon>
    </lineage>
</organism>
<dbReference type="Gene3D" id="3.10.20.90">
    <property type="entry name" value="Phosphatidylinositol 3-kinase Catalytic Subunit, Chain A, domain 1"/>
    <property type="match status" value="1"/>
</dbReference>
<dbReference type="OrthoDB" id="267397at2759"/>
<evidence type="ECO:0000256" key="2">
    <source>
        <dbReference type="SAM" id="MobiDB-lite"/>
    </source>
</evidence>
<feature type="compositionally biased region" description="Polar residues" evidence="2">
    <location>
        <begin position="713"/>
        <end position="754"/>
    </location>
</feature>
<dbReference type="AlphaFoldDB" id="A0A0Q3H185"/>
<evidence type="ECO:0000259" key="3">
    <source>
        <dbReference type="PROSITE" id="PS50053"/>
    </source>
</evidence>
<dbReference type="PANTHER" id="PTHR15204">
    <property type="entry name" value="LARGE PROLINE-RICH PROTEIN BAG6"/>
    <property type="match status" value="1"/>
</dbReference>
<dbReference type="InterPro" id="IPR029071">
    <property type="entry name" value="Ubiquitin-like_domsf"/>
</dbReference>
<dbReference type="PANTHER" id="PTHR15204:SF5">
    <property type="entry name" value="LARGE PROLINE-RICH PROTEIN BAG6 ISOFORM X1"/>
    <property type="match status" value="1"/>
</dbReference>
<protein>
    <recommendedName>
        <fullName evidence="3">Ubiquitin-like domain-containing protein</fullName>
    </recommendedName>
</protein>
<reference evidence="5" key="3">
    <citation type="submission" date="2018-08" db="UniProtKB">
        <authorList>
            <consortium name="EnsemblPlants"/>
        </authorList>
    </citation>
    <scope>IDENTIFICATION</scope>
    <source>
        <strain evidence="5">cv. Bd21</strain>
    </source>
</reference>
<dbReference type="Pfam" id="PF00240">
    <property type="entry name" value="ubiquitin"/>
    <property type="match status" value="1"/>
</dbReference>
<dbReference type="PROSITE" id="PS00299">
    <property type="entry name" value="UBIQUITIN_1"/>
    <property type="match status" value="1"/>
</dbReference>
<evidence type="ECO:0000313" key="4">
    <source>
        <dbReference type="EMBL" id="KQK16728.1"/>
    </source>
</evidence>
<dbReference type="RefSeq" id="XP_010239710.1">
    <property type="nucleotide sequence ID" value="XM_010241408.2"/>
</dbReference>
<reference evidence="4" key="2">
    <citation type="submission" date="2017-06" db="EMBL/GenBank/DDBJ databases">
        <title>WGS assembly of Brachypodium distachyon.</title>
        <authorList>
            <consortium name="The International Brachypodium Initiative"/>
            <person name="Lucas S."/>
            <person name="Harmon-Smith M."/>
            <person name="Lail K."/>
            <person name="Tice H."/>
            <person name="Grimwood J."/>
            <person name="Bruce D."/>
            <person name="Barry K."/>
            <person name="Shu S."/>
            <person name="Lindquist E."/>
            <person name="Wang M."/>
            <person name="Pitluck S."/>
            <person name="Vogel J.P."/>
            <person name="Garvin D.F."/>
            <person name="Mockler T.C."/>
            <person name="Schmutz J."/>
            <person name="Rokhsar D."/>
            <person name="Bevan M.W."/>
        </authorList>
    </citation>
    <scope>NUCLEOTIDE SEQUENCE</scope>
    <source>
        <strain evidence="4">Bd21</strain>
    </source>
</reference>
<dbReference type="InterPro" id="IPR000626">
    <property type="entry name" value="Ubiquitin-like_dom"/>
</dbReference>
<feature type="region of interest" description="Disordered" evidence="2">
    <location>
        <begin position="540"/>
        <end position="565"/>
    </location>
</feature>
<dbReference type="GO" id="GO:0036503">
    <property type="term" value="P:ERAD pathway"/>
    <property type="evidence" value="ECO:0000318"/>
    <property type="project" value="GO_Central"/>
</dbReference>
<dbReference type="SMART" id="SM00213">
    <property type="entry name" value="UBQ"/>
    <property type="match status" value="1"/>
</dbReference>
<keyword evidence="6" id="KW-1185">Reference proteome</keyword>
<dbReference type="SUPFAM" id="SSF54236">
    <property type="entry name" value="Ubiquitin-like"/>
    <property type="match status" value="1"/>
</dbReference>
<dbReference type="GO" id="GO:0051787">
    <property type="term" value="F:misfolded protein binding"/>
    <property type="evidence" value="ECO:0000318"/>
    <property type="project" value="GO_Central"/>
</dbReference>
<feature type="region of interest" description="Disordered" evidence="2">
    <location>
        <begin position="98"/>
        <end position="117"/>
    </location>
</feature>